<dbReference type="EMBL" id="KN832983">
    <property type="protein sequence ID" value="KIM86135.1"/>
    <property type="molecule type" value="Genomic_DNA"/>
</dbReference>
<gene>
    <name evidence="8" type="ORF">PILCRDRAFT_776312</name>
</gene>
<dbReference type="HOGENOM" id="CLU_679899_0_0_1"/>
<dbReference type="PANTHER" id="PTHR19302:SF13">
    <property type="entry name" value="GAMMA-TUBULIN COMPLEX COMPONENT 2"/>
    <property type="match status" value="1"/>
</dbReference>
<protein>
    <recommendedName>
        <fullName evidence="5">Spindle pole body component</fullName>
    </recommendedName>
</protein>
<evidence type="ECO:0000256" key="4">
    <source>
        <dbReference type="ARBA" id="ARBA00023212"/>
    </source>
</evidence>
<dbReference type="GO" id="GO:0031122">
    <property type="term" value="P:cytoplasmic microtubule organization"/>
    <property type="evidence" value="ECO:0007669"/>
    <property type="project" value="TreeGrafter"/>
</dbReference>
<name>A0A0C3FPU5_PILCF</name>
<dbReference type="GO" id="GO:0000930">
    <property type="term" value="C:gamma-tubulin complex"/>
    <property type="evidence" value="ECO:0007669"/>
    <property type="project" value="TreeGrafter"/>
</dbReference>
<dbReference type="GO" id="GO:0043015">
    <property type="term" value="F:gamma-tubulin binding"/>
    <property type="evidence" value="ECO:0007669"/>
    <property type="project" value="InterPro"/>
</dbReference>
<organism evidence="8 9">
    <name type="scientific">Piloderma croceum (strain F 1598)</name>
    <dbReference type="NCBI Taxonomy" id="765440"/>
    <lineage>
        <taxon>Eukaryota</taxon>
        <taxon>Fungi</taxon>
        <taxon>Dikarya</taxon>
        <taxon>Basidiomycota</taxon>
        <taxon>Agaricomycotina</taxon>
        <taxon>Agaricomycetes</taxon>
        <taxon>Agaricomycetidae</taxon>
        <taxon>Atheliales</taxon>
        <taxon>Atheliaceae</taxon>
        <taxon>Piloderma</taxon>
    </lineage>
</organism>
<sequence>MGSEVLTNIYEQMQNMSSDPAAHALYSRLFRACEPPYMAMIRAWTAHGQLVDPYDEFCVTENKFINRGTLEVDFTDEYREERYTLRDGSMPHISAAKHHAGTHRSRPASVRLRGGACIPPLLEGWKHKILLAGKYLIRECGIEIPFFKPISLPAVFLTSLAAGLWNEVDQNQMCFEEGLSMNDEKHFLDLSHAELRKSTQSASIIKLQSFLDLALSTDLAGFHKESGGVDDVVFRKNLKVTMAESGLYEWLLKVVNVSGLTETAASGHKIKEKDNKKPTLAIDALALDYTVKSPLPLVIARNIIHRYQLLSQFLLQLKRVEQSLLSMWTDHKGTPWRKAAPNHSELASFRAVDSGVCNVRGARAQLASARNQTGECNDGRPVVRLPHGFPGYMFEGMHVDKLEAA</sequence>
<evidence type="ECO:0000259" key="7">
    <source>
        <dbReference type="Pfam" id="PF17681"/>
    </source>
</evidence>
<evidence type="ECO:0000313" key="9">
    <source>
        <dbReference type="Proteomes" id="UP000054166"/>
    </source>
</evidence>
<proteinExistence type="inferred from homology"/>
<evidence type="ECO:0000256" key="5">
    <source>
        <dbReference type="RuleBase" id="RU363050"/>
    </source>
</evidence>
<reference evidence="9" key="2">
    <citation type="submission" date="2015-01" db="EMBL/GenBank/DDBJ databases">
        <title>Evolutionary Origins and Diversification of the Mycorrhizal Mutualists.</title>
        <authorList>
            <consortium name="DOE Joint Genome Institute"/>
            <consortium name="Mycorrhizal Genomics Consortium"/>
            <person name="Kohler A."/>
            <person name="Kuo A."/>
            <person name="Nagy L.G."/>
            <person name="Floudas D."/>
            <person name="Copeland A."/>
            <person name="Barry K.W."/>
            <person name="Cichocki N."/>
            <person name="Veneault-Fourrey C."/>
            <person name="LaButti K."/>
            <person name="Lindquist E.A."/>
            <person name="Lipzen A."/>
            <person name="Lundell T."/>
            <person name="Morin E."/>
            <person name="Murat C."/>
            <person name="Riley R."/>
            <person name="Ohm R."/>
            <person name="Sun H."/>
            <person name="Tunlid A."/>
            <person name="Henrissat B."/>
            <person name="Grigoriev I.V."/>
            <person name="Hibbett D.S."/>
            <person name="Martin F."/>
        </authorList>
    </citation>
    <scope>NUCLEOTIDE SEQUENCE [LARGE SCALE GENOMIC DNA]</scope>
    <source>
        <strain evidence="9">F 1598</strain>
    </source>
</reference>
<dbReference type="Proteomes" id="UP000054166">
    <property type="component" value="Unassembled WGS sequence"/>
</dbReference>
<dbReference type="OrthoDB" id="2192946at2759"/>
<dbReference type="Gene3D" id="1.20.120.1900">
    <property type="entry name" value="Gamma-tubulin complex, C-terminal domain"/>
    <property type="match status" value="1"/>
</dbReference>
<dbReference type="GO" id="GO:0000922">
    <property type="term" value="C:spindle pole"/>
    <property type="evidence" value="ECO:0007669"/>
    <property type="project" value="InterPro"/>
</dbReference>
<dbReference type="STRING" id="765440.A0A0C3FPU5"/>
<evidence type="ECO:0000256" key="2">
    <source>
        <dbReference type="ARBA" id="ARBA00022490"/>
    </source>
</evidence>
<dbReference type="InterPro" id="IPR042241">
    <property type="entry name" value="GCP_C_sf"/>
</dbReference>
<evidence type="ECO:0000256" key="1">
    <source>
        <dbReference type="ARBA" id="ARBA00010337"/>
    </source>
</evidence>
<evidence type="ECO:0000259" key="6">
    <source>
        <dbReference type="Pfam" id="PF04130"/>
    </source>
</evidence>
<dbReference type="GO" id="GO:0051225">
    <property type="term" value="P:spindle assembly"/>
    <property type="evidence" value="ECO:0007669"/>
    <property type="project" value="TreeGrafter"/>
</dbReference>
<feature type="domain" description="Gamma tubulin complex component protein N-terminal" evidence="7">
    <location>
        <begin position="2"/>
        <end position="168"/>
    </location>
</feature>
<evidence type="ECO:0000256" key="3">
    <source>
        <dbReference type="ARBA" id="ARBA00022701"/>
    </source>
</evidence>
<dbReference type="AlphaFoldDB" id="A0A0C3FPU5"/>
<comment type="similarity">
    <text evidence="1 5">Belongs to the TUBGCP family.</text>
</comment>
<dbReference type="InterPro" id="IPR007259">
    <property type="entry name" value="GCP"/>
</dbReference>
<keyword evidence="4 5" id="KW-0206">Cytoskeleton</keyword>
<dbReference type="GO" id="GO:0051011">
    <property type="term" value="F:microtubule minus-end binding"/>
    <property type="evidence" value="ECO:0007669"/>
    <property type="project" value="TreeGrafter"/>
</dbReference>
<keyword evidence="2 5" id="KW-0963">Cytoplasm</keyword>
<dbReference type="InterPro" id="IPR041470">
    <property type="entry name" value="GCP_N"/>
</dbReference>
<dbReference type="GO" id="GO:0000278">
    <property type="term" value="P:mitotic cell cycle"/>
    <property type="evidence" value="ECO:0007669"/>
    <property type="project" value="TreeGrafter"/>
</dbReference>
<dbReference type="GO" id="GO:0044732">
    <property type="term" value="C:mitotic spindle pole body"/>
    <property type="evidence" value="ECO:0007669"/>
    <property type="project" value="TreeGrafter"/>
</dbReference>
<keyword evidence="3 5" id="KW-0493">Microtubule</keyword>
<dbReference type="GO" id="GO:0005874">
    <property type="term" value="C:microtubule"/>
    <property type="evidence" value="ECO:0007669"/>
    <property type="project" value="UniProtKB-KW"/>
</dbReference>
<reference evidence="8 9" key="1">
    <citation type="submission" date="2014-04" db="EMBL/GenBank/DDBJ databases">
        <authorList>
            <consortium name="DOE Joint Genome Institute"/>
            <person name="Kuo A."/>
            <person name="Tarkka M."/>
            <person name="Buscot F."/>
            <person name="Kohler A."/>
            <person name="Nagy L.G."/>
            <person name="Floudas D."/>
            <person name="Copeland A."/>
            <person name="Barry K.W."/>
            <person name="Cichocki N."/>
            <person name="Veneault-Fourrey C."/>
            <person name="LaButti K."/>
            <person name="Lindquist E.A."/>
            <person name="Lipzen A."/>
            <person name="Lundell T."/>
            <person name="Morin E."/>
            <person name="Murat C."/>
            <person name="Sun H."/>
            <person name="Tunlid A."/>
            <person name="Henrissat B."/>
            <person name="Grigoriev I.V."/>
            <person name="Hibbett D.S."/>
            <person name="Martin F."/>
            <person name="Nordberg H.P."/>
            <person name="Cantor M.N."/>
            <person name="Hua S.X."/>
        </authorList>
    </citation>
    <scope>NUCLEOTIDE SEQUENCE [LARGE SCALE GENOMIC DNA]</scope>
    <source>
        <strain evidence="8 9">F 1598</strain>
    </source>
</reference>
<dbReference type="Pfam" id="PF04130">
    <property type="entry name" value="GCP_C_terminal"/>
    <property type="match status" value="1"/>
</dbReference>
<dbReference type="GO" id="GO:0051321">
    <property type="term" value="P:meiotic cell cycle"/>
    <property type="evidence" value="ECO:0007669"/>
    <property type="project" value="TreeGrafter"/>
</dbReference>
<feature type="domain" description="Gamma tubulin complex component C-terminal" evidence="6">
    <location>
        <begin position="185"/>
        <end position="338"/>
    </location>
</feature>
<dbReference type="PANTHER" id="PTHR19302">
    <property type="entry name" value="GAMMA TUBULIN COMPLEX PROTEIN"/>
    <property type="match status" value="1"/>
</dbReference>
<evidence type="ECO:0000313" key="8">
    <source>
        <dbReference type="EMBL" id="KIM86135.1"/>
    </source>
</evidence>
<dbReference type="InParanoid" id="A0A0C3FPU5"/>
<dbReference type="InterPro" id="IPR040457">
    <property type="entry name" value="GCP_C"/>
</dbReference>
<dbReference type="GO" id="GO:0007020">
    <property type="term" value="P:microtubule nucleation"/>
    <property type="evidence" value="ECO:0007669"/>
    <property type="project" value="InterPro"/>
</dbReference>
<keyword evidence="9" id="KW-1185">Reference proteome</keyword>
<comment type="subcellular location">
    <subcellularLocation>
        <location evidence="5">Cytoplasm</location>
        <location evidence="5">Cytoskeleton</location>
        <location evidence="5">Microtubule organizing center</location>
    </subcellularLocation>
</comment>
<accession>A0A0C3FPU5</accession>
<dbReference type="Pfam" id="PF17681">
    <property type="entry name" value="GCP_N_terminal"/>
    <property type="match status" value="1"/>
</dbReference>